<evidence type="ECO:0000313" key="1">
    <source>
        <dbReference type="EMBL" id="MBK5897784.1"/>
    </source>
</evidence>
<sequence>MNLDMKAAFGKYFPKLDSLYNSTFGTKPTVPYSKTINKALLIGSPDEDGEIQWAPKEQDVESDWGVCEDELGFKLSRELKDYYNTCYFLAISGVFGSCELHFYKIDGFEPLERVILRNFNDAQYTFPGTEMFLIGNATVNDDDSYFIYYDNATGKLFCYESDTKNEVLLSYSLAKTIGNMEASL</sequence>
<protein>
    <submittedName>
        <fullName evidence="1">SecY-interacting protein Syd</fullName>
    </submittedName>
</protein>
<dbReference type="RefSeq" id="WP_208429248.1">
    <property type="nucleotide sequence ID" value="NZ_JAEPRJ010000001.1"/>
</dbReference>
<organism evidence="1 2">
    <name type="scientific">Catonella massiliensis</name>
    <dbReference type="NCBI Taxonomy" id="2799636"/>
    <lineage>
        <taxon>Bacteria</taxon>
        <taxon>Bacillati</taxon>
        <taxon>Bacillota</taxon>
        <taxon>Clostridia</taxon>
        <taxon>Lachnospirales</taxon>
        <taxon>Lachnospiraceae</taxon>
        <taxon>Catonella</taxon>
    </lineage>
</organism>
<accession>A0ABS1J0V5</accession>
<dbReference type="Gene3D" id="3.40.1580.20">
    <property type="entry name" value="Syd protein"/>
    <property type="match status" value="1"/>
</dbReference>
<name>A0ABS1J0V5_9FIRM</name>
<comment type="caution">
    <text evidence="1">The sequence shown here is derived from an EMBL/GenBank/DDBJ whole genome shotgun (WGS) entry which is preliminary data.</text>
</comment>
<keyword evidence="2" id="KW-1185">Reference proteome</keyword>
<proteinExistence type="predicted"/>
<evidence type="ECO:0000313" key="2">
    <source>
        <dbReference type="Proteomes" id="UP000604730"/>
    </source>
</evidence>
<dbReference type="EMBL" id="JAEPRJ010000001">
    <property type="protein sequence ID" value="MBK5897784.1"/>
    <property type="molecule type" value="Genomic_DNA"/>
</dbReference>
<gene>
    <name evidence="1" type="ORF">JJN12_08340</name>
</gene>
<reference evidence="1 2" key="1">
    <citation type="submission" date="2021-01" db="EMBL/GenBank/DDBJ databases">
        <title>Isolation and description of Catonella massiliensis sp. nov., a novel Catonella species, isolated from a stable periodontitis subject.</title>
        <authorList>
            <person name="Antezack A."/>
            <person name="Boxberger M."/>
            <person name="La Scola B."/>
            <person name="Monnet-Corti V."/>
        </authorList>
    </citation>
    <scope>NUCLEOTIDE SEQUENCE [LARGE SCALE GENOMIC DNA]</scope>
    <source>
        <strain evidence="1 2">Marseille-Q4567</strain>
    </source>
</reference>
<dbReference type="Proteomes" id="UP000604730">
    <property type="component" value="Unassembled WGS sequence"/>
</dbReference>
<dbReference type="InterPro" id="IPR038228">
    <property type="entry name" value="Syd_sf"/>
</dbReference>